<name>A0A9P4W7W4_CURKU</name>
<dbReference type="AlphaFoldDB" id="A0A9P4W7W4"/>
<evidence type="ECO:0000313" key="1">
    <source>
        <dbReference type="EMBL" id="KAF3001381.1"/>
    </source>
</evidence>
<proteinExistence type="predicted"/>
<dbReference type="PANTHER" id="PTHR38790">
    <property type="entry name" value="2EXR DOMAIN-CONTAINING PROTEIN-RELATED"/>
    <property type="match status" value="1"/>
</dbReference>
<comment type="caution">
    <text evidence="1">The sequence shown here is derived from an EMBL/GenBank/DDBJ whole genome shotgun (WGS) entry which is preliminary data.</text>
</comment>
<dbReference type="Proteomes" id="UP000801428">
    <property type="component" value="Unassembled WGS sequence"/>
</dbReference>
<organism evidence="1 2">
    <name type="scientific">Curvularia kusanoi</name>
    <name type="common">Cochliobolus kusanoi</name>
    <dbReference type="NCBI Taxonomy" id="90978"/>
    <lineage>
        <taxon>Eukaryota</taxon>
        <taxon>Fungi</taxon>
        <taxon>Dikarya</taxon>
        <taxon>Ascomycota</taxon>
        <taxon>Pezizomycotina</taxon>
        <taxon>Dothideomycetes</taxon>
        <taxon>Pleosporomycetidae</taxon>
        <taxon>Pleosporales</taxon>
        <taxon>Pleosporineae</taxon>
        <taxon>Pleosporaceae</taxon>
        <taxon>Curvularia</taxon>
    </lineage>
</organism>
<sequence>MMSAATQPLMATFKYVFAGTTYVFTGGEFSTTFEFTGLPHIPKFNLEVGDYEVSDSRVVKDQGITSLPKQEQSPLLRLPGELRNQIYVYAIGDRNDIWVGQSGNKLIFSKQQGWSTTWIEQVTLQATCRQISRETADMHFVLNTFCGYLRPLMAFLSHPNTPKDKITSICLSLHNNNSSWQTVRRETECDAFRATVKALPNLREASILFGFYDEQDKQKIPLSRTATELKNLLGFDSDRLVFSIRYRHWDEQPPMDYVSYRSSDTSMSFADTVRSLHVAVRTVNRAVRRRLYAETRARRLMDGLGSTFDQMQL</sequence>
<gene>
    <name evidence="1" type="ORF">E8E13_006820</name>
</gene>
<dbReference type="EMBL" id="SWKU01000013">
    <property type="protein sequence ID" value="KAF3001381.1"/>
    <property type="molecule type" value="Genomic_DNA"/>
</dbReference>
<reference evidence="1" key="1">
    <citation type="submission" date="2019-04" db="EMBL/GenBank/DDBJ databases">
        <title>Sequencing of skin fungus with MAO and IRED activity.</title>
        <authorList>
            <person name="Marsaioli A.J."/>
            <person name="Bonatto J.M.C."/>
            <person name="Reis Junior O."/>
        </authorList>
    </citation>
    <scope>NUCLEOTIDE SEQUENCE</scope>
    <source>
        <strain evidence="1">30M1</strain>
    </source>
</reference>
<keyword evidence="2" id="KW-1185">Reference proteome</keyword>
<dbReference type="OrthoDB" id="5413827at2759"/>
<dbReference type="PANTHER" id="PTHR38790:SF4">
    <property type="entry name" value="2EXR DOMAIN-CONTAINING PROTEIN"/>
    <property type="match status" value="1"/>
</dbReference>
<protein>
    <submittedName>
        <fullName evidence="1">Uncharacterized protein</fullName>
    </submittedName>
</protein>
<evidence type="ECO:0000313" key="2">
    <source>
        <dbReference type="Proteomes" id="UP000801428"/>
    </source>
</evidence>
<accession>A0A9P4W7W4</accession>